<feature type="transmembrane region" description="Helical" evidence="7">
    <location>
        <begin position="75"/>
        <end position="100"/>
    </location>
</feature>
<feature type="transmembrane region" description="Helical" evidence="7">
    <location>
        <begin position="539"/>
        <end position="561"/>
    </location>
</feature>
<evidence type="ECO:0000256" key="4">
    <source>
        <dbReference type="ARBA" id="ARBA00022989"/>
    </source>
</evidence>
<evidence type="ECO:0000256" key="3">
    <source>
        <dbReference type="ARBA" id="ARBA00022970"/>
    </source>
</evidence>
<dbReference type="Pfam" id="PF01490">
    <property type="entry name" value="Aa_trans"/>
    <property type="match status" value="1"/>
</dbReference>
<keyword evidence="10" id="KW-1185">Reference proteome</keyword>
<protein>
    <recommendedName>
        <fullName evidence="8">Amino acid transporter transmembrane domain-containing protein</fullName>
    </recommendedName>
</protein>
<evidence type="ECO:0000256" key="2">
    <source>
        <dbReference type="ARBA" id="ARBA00022692"/>
    </source>
</evidence>
<sequence>MADFAQPLLGEREPPPAERRPHAAVIVEDDPDYVSPFGKDTTGHALYSALVTLTLGVLGSTVLPVPYAFSKTGVAAGVITMVLVAAANDATCCMMIRAAAHTGLTTYEQLAEWAGGRRARLFTQGALILLLFGTLCGGLAFLSDVARVMVNQGLGPGSAPPLLEQDGRPVMVLTVLLVLLPLCMQRHIRQFEKAATVGVVVVVALCGIIVARALQLRFPAVADGELQVLHVRLDGHLPEAFAVLGFAFYMQPMLMPLLREMPAGPLGTRLTERAVHITLFGVACGVYGTVGVFGAAIFGAATESNIMVNQLLPGHHTATLILYAALLGYLCCGMVTTHFALRASLDLLLAGPEAPFTWARQTAETLGILAGATCVALLFPTQAEKIFALTGCTAVCLVCYVIPVYIHLAVQRDADKQQLQLQLLKLQQGAAGAAVQPQQQQQQQQQQQRLVANGRLGSLADPILAPAGTAEGGEQPQQPPLLSCRNGGSGHGKGVKQVAGSSNGHCSSSSASSGGAVENSCSGGCCRCCRAVVAVVRRYALPAAIVAIGVGFSMAGIYVGVLDIWDYMHAGAGGQQPSPSSPESELGLPWLGGR</sequence>
<dbReference type="EMBL" id="BMAR01000023">
    <property type="protein sequence ID" value="GFR48278.1"/>
    <property type="molecule type" value="Genomic_DNA"/>
</dbReference>
<keyword evidence="5 7" id="KW-0472">Membrane</keyword>
<dbReference type="PANTHER" id="PTHR22950:SF702">
    <property type="entry name" value="AMINO ACID TRANSPORTER PROTEIN"/>
    <property type="match status" value="1"/>
</dbReference>
<comment type="subcellular location">
    <subcellularLocation>
        <location evidence="1">Membrane</location>
        <topology evidence="1">Multi-pass membrane protein</topology>
    </subcellularLocation>
</comment>
<feature type="transmembrane region" description="Helical" evidence="7">
    <location>
        <begin position="240"/>
        <end position="258"/>
    </location>
</feature>
<dbReference type="AlphaFoldDB" id="A0AAD3DX65"/>
<evidence type="ECO:0000313" key="10">
    <source>
        <dbReference type="Proteomes" id="UP001054857"/>
    </source>
</evidence>
<evidence type="ECO:0000256" key="1">
    <source>
        <dbReference type="ARBA" id="ARBA00004141"/>
    </source>
</evidence>
<dbReference type="GO" id="GO:0016020">
    <property type="term" value="C:membrane"/>
    <property type="evidence" value="ECO:0007669"/>
    <property type="project" value="UniProtKB-SubCell"/>
</dbReference>
<accession>A0AAD3DX65</accession>
<feature type="transmembrane region" description="Helical" evidence="7">
    <location>
        <begin position="279"/>
        <end position="300"/>
    </location>
</feature>
<proteinExistence type="predicted"/>
<keyword evidence="4 7" id="KW-1133">Transmembrane helix</keyword>
<feature type="transmembrane region" description="Helical" evidence="7">
    <location>
        <begin position="362"/>
        <end position="380"/>
    </location>
</feature>
<evidence type="ECO:0000256" key="7">
    <source>
        <dbReference type="SAM" id="Phobius"/>
    </source>
</evidence>
<comment type="caution">
    <text evidence="9">The sequence shown here is derived from an EMBL/GenBank/DDBJ whole genome shotgun (WGS) entry which is preliminary data.</text>
</comment>
<feature type="transmembrane region" description="Helical" evidence="7">
    <location>
        <begin position="45"/>
        <end position="69"/>
    </location>
</feature>
<feature type="compositionally biased region" description="Low complexity" evidence="6">
    <location>
        <begin position="575"/>
        <end position="594"/>
    </location>
</feature>
<feature type="transmembrane region" description="Helical" evidence="7">
    <location>
        <begin position="386"/>
        <end position="410"/>
    </location>
</feature>
<evidence type="ECO:0000259" key="8">
    <source>
        <dbReference type="Pfam" id="PF01490"/>
    </source>
</evidence>
<evidence type="ECO:0000313" key="9">
    <source>
        <dbReference type="EMBL" id="GFR48278.1"/>
    </source>
</evidence>
<feature type="region of interest" description="Disordered" evidence="6">
    <location>
        <begin position="572"/>
        <end position="594"/>
    </location>
</feature>
<keyword evidence="2 7" id="KW-0812">Transmembrane</keyword>
<feature type="transmembrane region" description="Helical" evidence="7">
    <location>
        <begin position="121"/>
        <end position="142"/>
    </location>
</feature>
<feature type="domain" description="Amino acid transporter transmembrane" evidence="8">
    <location>
        <begin position="48"/>
        <end position="420"/>
    </location>
</feature>
<evidence type="ECO:0000256" key="6">
    <source>
        <dbReference type="SAM" id="MobiDB-lite"/>
    </source>
</evidence>
<dbReference type="GO" id="GO:0015179">
    <property type="term" value="F:L-amino acid transmembrane transporter activity"/>
    <property type="evidence" value="ECO:0007669"/>
    <property type="project" value="TreeGrafter"/>
</dbReference>
<evidence type="ECO:0000256" key="5">
    <source>
        <dbReference type="ARBA" id="ARBA00023136"/>
    </source>
</evidence>
<feature type="compositionally biased region" description="Basic and acidic residues" evidence="6">
    <location>
        <begin position="10"/>
        <end position="20"/>
    </location>
</feature>
<reference evidence="9 10" key="1">
    <citation type="journal article" date="2021" name="Sci. Rep.">
        <title>Genome sequencing of the multicellular alga Astrephomene provides insights into convergent evolution of germ-soma differentiation.</title>
        <authorList>
            <person name="Yamashita S."/>
            <person name="Yamamoto K."/>
            <person name="Matsuzaki R."/>
            <person name="Suzuki S."/>
            <person name="Yamaguchi H."/>
            <person name="Hirooka S."/>
            <person name="Minakuchi Y."/>
            <person name="Miyagishima S."/>
            <person name="Kawachi M."/>
            <person name="Toyoda A."/>
            <person name="Nozaki H."/>
        </authorList>
    </citation>
    <scope>NUCLEOTIDE SEQUENCE [LARGE SCALE GENOMIC DNA]</scope>
    <source>
        <strain evidence="9 10">NIES-4017</strain>
    </source>
</reference>
<gene>
    <name evidence="9" type="ORF">Agub_g10053</name>
</gene>
<feature type="region of interest" description="Disordered" evidence="6">
    <location>
        <begin position="467"/>
        <end position="509"/>
    </location>
</feature>
<keyword evidence="3" id="KW-0029">Amino-acid transport</keyword>
<name>A0AAD3DX65_9CHLO</name>
<keyword evidence="3" id="KW-0813">Transport</keyword>
<dbReference type="Proteomes" id="UP001054857">
    <property type="component" value="Unassembled WGS sequence"/>
</dbReference>
<dbReference type="InterPro" id="IPR013057">
    <property type="entry name" value="AA_transpt_TM"/>
</dbReference>
<feature type="region of interest" description="Disordered" evidence="6">
    <location>
        <begin position="1"/>
        <end position="20"/>
    </location>
</feature>
<feature type="transmembrane region" description="Helical" evidence="7">
    <location>
        <begin position="320"/>
        <end position="341"/>
    </location>
</feature>
<dbReference type="PANTHER" id="PTHR22950">
    <property type="entry name" value="AMINO ACID TRANSPORTER"/>
    <property type="match status" value="1"/>
</dbReference>
<organism evidence="9 10">
    <name type="scientific">Astrephomene gubernaculifera</name>
    <dbReference type="NCBI Taxonomy" id="47775"/>
    <lineage>
        <taxon>Eukaryota</taxon>
        <taxon>Viridiplantae</taxon>
        <taxon>Chlorophyta</taxon>
        <taxon>core chlorophytes</taxon>
        <taxon>Chlorophyceae</taxon>
        <taxon>CS clade</taxon>
        <taxon>Chlamydomonadales</taxon>
        <taxon>Astrephomenaceae</taxon>
        <taxon>Astrephomene</taxon>
    </lineage>
</organism>
<feature type="compositionally biased region" description="Low complexity" evidence="6">
    <location>
        <begin position="499"/>
        <end position="509"/>
    </location>
</feature>
<feature type="transmembrane region" description="Helical" evidence="7">
    <location>
        <begin position="195"/>
        <end position="214"/>
    </location>
</feature>